<protein>
    <submittedName>
        <fullName evidence="2">Phage major capsid protein</fullName>
    </submittedName>
</protein>
<sequence>MLIPWAGKPQGAKSPKARKVITDSKEGPSRLAGRQYSVHLLKTLKYIHIDDRWMEPKINLTNKAIESSQFAHSHCHLPHFGRAKATKPEKAPLSRRLPHARENVKDVRLCSIPFYPKDVIIL</sequence>
<reference evidence="3" key="1">
    <citation type="journal article" date="2019" name="Curr. Biol.">
        <title>Genome Sequence of Striga asiatica Provides Insight into the Evolution of Plant Parasitism.</title>
        <authorList>
            <person name="Yoshida S."/>
            <person name="Kim S."/>
            <person name="Wafula E.K."/>
            <person name="Tanskanen J."/>
            <person name="Kim Y.M."/>
            <person name="Honaas L."/>
            <person name="Yang Z."/>
            <person name="Spallek T."/>
            <person name="Conn C.E."/>
            <person name="Ichihashi Y."/>
            <person name="Cheong K."/>
            <person name="Cui S."/>
            <person name="Der J.P."/>
            <person name="Gundlach H."/>
            <person name="Jiao Y."/>
            <person name="Hori C."/>
            <person name="Ishida J.K."/>
            <person name="Kasahara H."/>
            <person name="Kiba T."/>
            <person name="Kim M.S."/>
            <person name="Koo N."/>
            <person name="Laohavisit A."/>
            <person name="Lee Y.H."/>
            <person name="Lumba S."/>
            <person name="McCourt P."/>
            <person name="Mortimer J.C."/>
            <person name="Mutuku J.M."/>
            <person name="Nomura T."/>
            <person name="Sasaki-Sekimoto Y."/>
            <person name="Seto Y."/>
            <person name="Wang Y."/>
            <person name="Wakatake T."/>
            <person name="Sakakibara H."/>
            <person name="Demura T."/>
            <person name="Yamaguchi S."/>
            <person name="Yoneyama K."/>
            <person name="Manabe R.I."/>
            <person name="Nelson D.C."/>
            <person name="Schulman A.H."/>
            <person name="Timko M.P."/>
            <person name="dePamphilis C.W."/>
            <person name="Choi D."/>
            <person name="Shirasu K."/>
        </authorList>
    </citation>
    <scope>NUCLEOTIDE SEQUENCE [LARGE SCALE GENOMIC DNA]</scope>
    <source>
        <strain evidence="3">cv. UVA1</strain>
    </source>
</reference>
<gene>
    <name evidence="2" type="ORF">STAS_20409</name>
</gene>
<comment type="caution">
    <text evidence="2">The sequence shown here is derived from an EMBL/GenBank/DDBJ whole genome shotgun (WGS) entry which is preliminary data.</text>
</comment>
<evidence type="ECO:0000256" key="1">
    <source>
        <dbReference type="SAM" id="MobiDB-lite"/>
    </source>
</evidence>
<evidence type="ECO:0000313" key="2">
    <source>
        <dbReference type="EMBL" id="GER43551.1"/>
    </source>
</evidence>
<dbReference type="AlphaFoldDB" id="A0A5A7QI74"/>
<name>A0A5A7QI74_STRAF</name>
<evidence type="ECO:0000313" key="3">
    <source>
        <dbReference type="Proteomes" id="UP000325081"/>
    </source>
</evidence>
<organism evidence="2 3">
    <name type="scientific">Striga asiatica</name>
    <name type="common">Asiatic witchweed</name>
    <name type="synonym">Buchnera asiatica</name>
    <dbReference type="NCBI Taxonomy" id="4170"/>
    <lineage>
        <taxon>Eukaryota</taxon>
        <taxon>Viridiplantae</taxon>
        <taxon>Streptophyta</taxon>
        <taxon>Embryophyta</taxon>
        <taxon>Tracheophyta</taxon>
        <taxon>Spermatophyta</taxon>
        <taxon>Magnoliopsida</taxon>
        <taxon>eudicotyledons</taxon>
        <taxon>Gunneridae</taxon>
        <taxon>Pentapetalae</taxon>
        <taxon>asterids</taxon>
        <taxon>lamiids</taxon>
        <taxon>Lamiales</taxon>
        <taxon>Orobanchaceae</taxon>
        <taxon>Buchnereae</taxon>
        <taxon>Striga</taxon>
    </lineage>
</organism>
<keyword evidence="3" id="KW-1185">Reference proteome</keyword>
<proteinExistence type="predicted"/>
<dbReference type="EMBL" id="BKCP01006638">
    <property type="protein sequence ID" value="GER43551.1"/>
    <property type="molecule type" value="Genomic_DNA"/>
</dbReference>
<dbReference type="Proteomes" id="UP000325081">
    <property type="component" value="Unassembled WGS sequence"/>
</dbReference>
<accession>A0A5A7QI74</accession>
<feature type="region of interest" description="Disordered" evidence="1">
    <location>
        <begin position="1"/>
        <end position="28"/>
    </location>
</feature>